<feature type="domain" description="Potassium channel" evidence="12">
    <location>
        <begin position="58"/>
        <end position="129"/>
    </location>
</feature>
<dbReference type="Pfam" id="PF07885">
    <property type="entry name" value="Ion_trans_2"/>
    <property type="match status" value="1"/>
</dbReference>
<dbReference type="InterPro" id="IPR013518">
    <property type="entry name" value="K_chnl_inward-rec_Kir_cyto"/>
</dbReference>
<evidence type="ECO:0000256" key="5">
    <source>
        <dbReference type="ARBA" id="ARBA00022882"/>
    </source>
</evidence>
<evidence type="ECO:0000313" key="14">
    <source>
        <dbReference type="EMBL" id="MBE9029985.1"/>
    </source>
</evidence>
<evidence type="ECO:0000259" key="12">
    <source>
        <dbReference type="Pfam" id="PF07885"/>
    </source>
</evidence>
<feature type="transmembrane region" description="Helical" evidence="11">
    <location>
        <begin position="81"/>
        <end position="100"/>
    </location>
</feature>
<reference evidence="14" key="1">
    <citation type="submission" date="2020-10" db="EMBL/GenBank/DDBJ databases">
        <authorList>
            <person name="Castelo-Branco R."/>
            <person name="Eusebio N."/>
            <person name="Adriana R."/>
            <person name="Vieira A."/>
            <person name="Brugerolle De Fraissinette N."/>
            <person name="Rezende De Castro R."/>
            <person name="Schneider M.P."/>
            <person name="Vasconcelos V."/>
            <person name="Leao P.N."/>
        </authorList>
    </citation>
    <scope>NUCLEOTIDE SEQUENCE</scope>
    <source>
        <strain evidence="14">LEGE 11480</strain>
    </source>
</reference>
<evidence type="ECO:0000256" key="1">
    <source>
        <dbReference type="ARBA" id="ARBA00004141"/>
    </source>
</evidence>
<dbReference type="Proteomes" id="UP000625316">
    <property type="component" value="Unassembled WGS sequence"/>
</dbReference>
<feature type="domain" description="Inward rectifier potassium channel C-terminal" evidence="13">
    <location>
        <begin position="140"/>
        <end position="295"/>
    </location>
</feature>
<feature type="transmembrane region" description="Helical" evidence="11">
    <location>
        <begin position="106"/>
        <end position="131"/>
    </location>
</feature>
<keyword evidence="6" id="KW-0630">Potassium</keyword>
<comment type="caution">
    <text evidence="14">The sequence shown here is derived from an EMBL/GenBank/DDBJ whole genome shotgun (WGS) entry which is preliminary data.</text>
</comment>
<evidence type="ECO:0000256" key="8">
    <source>
        <dbReference type="ARBA" id="ARBA00023065"/>
    </source>
</evidence>
<evidence type="ECO:0000256" key="9">
    <source>
        <dbReference type="ARBA" id="ARBA00023136"/>
    </source>
</evidence>
<name>A0A928VKG5_9CYAN</name>
<dbReference type="SUPFAM" id="SSF81324">
    <property type="entry name" value="Voltage-gated potassium channels"/>
    <property type="match status" value="1"/>
</dbReference>
<accession>A0A928VKG5</accession>
<evidence type="ECO:0000256" key="11">
    <source>
        <dbReference type="SAM" id="Phobius"/>
    </source>
</evidence>
<dbReference type="GO" id="GO:0005242">
    <property type="term" value="F:inward rectifier potassium channel activity"/>
    <property type="evidence" value="ECO:0007669"/>
    <property type="project" value="InterPro"/>
</dbReference>
<organism evidence="14 15">
    <name type="scientific">Romeriopsis navalis LEGE 11480</name>
    <dbReference type="NCBI Taxonomy" id="2777977"/>
    <lineage>
        <taxon>Bacteria</taxon>
        <taxon>Bacillati</taxon>
        <taxon>Cyanobacteriota</taxon>
        <taxon>Cyanophyceae</taxon>
        <taxon>Leptolyngbyales</taxon>
        <taxon>Leptolyngbyaceae</taxon>
        <taxon>Romeriopsis</taxon>
        <taxon>Romeriopsis navalis</taxon>
    </lineage>
</organism>
<keyword evidence="7 11" id="KW-1133">Transmembrane helix</keyword>
<gene>
    <name evidence="14" type="ORF">IQ266_09625</name>
</gene>
<dbReference type="AlphaFoldDB" id="A0A928VKG5"/>
<keyword evidence="8" id="KW-0406">Ion transport</keyword>
<sequence>MPRRPKSTNTKVRIRNQDGRLQFQGGDHWRDYLRDPYHLMLTIPWPGFVGLVAVAYIVVNALFACLYLLQPGSLKGSDGSFAEAFFFSVQTLASIGYGAIYPQTTYAGILMTIEAILSLLAIAVITGLAFARFAKPTARIMFSRYAVVAPYNGMPTLMFRAANQRQNLILEAQAKVYLARDEITQEGVPFRRIYDLNLVREVNPRFSLTWNVMHPIDRTSPLYGLTAEQWETSFSQILVTLMGLDETVAYDIHVRHVYGLMDVLWNHRLANVMQWTESGDRYIEYAKFDAVEPIDPKA</sequence>
<evidence type="ECO:0000259" key="13">
    <source>
        <dbReference type="Pfam" id="PF17655"/>
    </source>
</evidence>
<evidence type="ECO:0000256" key="6">
    <source>
        <dbReference type="ARBA" id="ARBA00022958"/>
    </source>
</evidence>
<dbReference type="EMBL" id="JADEXQ010000026">
    <property type="protein sequence ID" value="MBE9029985.1"/>
    <property type="molecule type" value="Genomic_DNA"/>
</dbReference>
<keyword evidence="5" id="KW-0851">Voltage-gated channel</keyword>
<keyword evidence="3" id="KW-0633">Potassium transport</keyword>
<dbReference type="InterPro" id="IPR013099">
    <property type="entry name" value="K_chnl_dom"/>
</dbReference>
<dbReference type="InterPro" id="IPR041647">
    <property type="entry name" value="IRK_C"/>
</dbReference>
<comment type="subcellular location">
    <subcellularLocation>
        <location evidence="1">Membrane</location>
        <topology evidence="1">Multi-pass membrane protein</topology>
    </subcellularLocation>
</comment>
<dbReference type="Pfam" id="PF17655">
    <property type="entry name" value="IRK_C"/>
    <property type="match status" value="1"/>
</dbReference>
<evidence type="ECO:0000313" key="15">
    <source>
        <dbReference type="Proteomes" id="UP000625316"/>
    </source>
</evidence>
<dbReference type="GO" id="GO:0005886">
    <property type="term" value="C:plasma membrane"/>
    <property type="evidence" value="ECO:0007669"/>
    <property type="project" value="TreeGrafter"/>
</dbReference>
<dbReference type="PANTHER" id="PTHR11767:SF102">
    <property type="entry name" value="INWARDLY RECTIFYING POTASSIUM CHANNEL 1, ISOFORM F"/>
    <property type="match status" value="1"/>
</dbReference>
<evidence type="ECO:0000256" key="2">
    <source>
        <dbReference type="ARBA" id="ARBA00022448"/>
    </source>
</evidence>
<protein>
    <submittedName>
        <fullName evidence="14">ATP-sensitive inward rectifier potassium channel 10</fullName>
    </submittedName>
</protein>
<keyword evidence="10 14" id="KW-0407">Ion channel</keyword>
<keyword evidence="15" id="KW-1185">Reference proteome</keyword>
<keyword evidence="2" id="KW-0813">Transport</keyword>
<dbReference type="Gene3D" id="1.10.287.70">
    <property type="match status" value="1"/>
</dbReference>
<evidence type="ECO:0000256" key="4">
    <source>
        <dbReference type="ARBA" id="ARBA00022692"/>
    </source>
</evidence>
<evidence type="ECO:0000256" key="7">
    <source>
        <dbReference type="ARBA" id="ARBA00022989"/>
    </source>
</evidence>
<dbReference type="Gene3D" id="2.60.40.1400">
    <property type="entry name" value="G protein-activated inward rectifier potassium channel 1"/>
    <property type="match status" value="1"/>
</dbReference>
<feature type="transmembrane region" description="Helical" evidence="11">
    <location>
        <begin position="43"/>
        <end position="69"/>
    </location>
</feature>
<keyword evidence="9 11" id="KW-0472">Membrane</keyword>
<proteinExistence type="predicted"/>
<dbReference type="SUPFAM" id="SSF81296">
    <property type="entry name" value="E set domains"/>
    <property type="match status" value="1"/>
</dbReference>
<dbReference type="PANTHER" id="PTHR11767">
    <property type="entry name" value="INWARD RECTIFIER POTASSIUM CHANNEL"/>
    <property type="match status" value="1"/>
</dbReference>
<evidence type="ECO:0000256" key="10">
    <source>
        <dbReference type="ARBA" id="ARBA00023303"/>
    </source>
</evidence>
<dbReference type="GO" id="GO:1990573">
    <property type="term" value="P:potassium ion import across plasma membrane"/>
    <property type="evidence" value="ECO:0007669"/>
    <property type="project" value="TreeGrafter"/>
</dbReference>
<evidence type="ECO:0000256" key="3">
    <source>
        <dbReference type="ARBA" id="ARBA00022538"/>
    </source>
</evidence>
<keyword evidence="4 11" id="KW-0812">Transmembrane</keyword>
<dbReference type="InterPro" id="IPR014756">
    <property type="entry name" value="Ig_E-set"/>
</dbReference>
<dbReference type="GO" id="GO:0034702">
    <property type="term" value="C:monoatomic ion channel complex"/>
    <property type="evidence" value="ECO:0007669"/>
    <property type="project" value="UniProtKB-KW"/>
</dbReference>
<dbReference type="InterPro" id="IPR016449">
    <property type="entry name" value="K_chnl_inward-rec_Kir"/>
</dbReference>
<dbReference type="GO" id="GO:0034765">
    <property type="term" value="P:regulation of monoatomic ion transmembrane transport"/>
    <property type="evidence" value="ECO:0007669"/>
    <property type="project" value="TreeGrafter"/>
</dbReference>